<evidence type="ECO:0000256" key="2">
    <source>
        <dbReference type="ARBA" id="ARBA00022723"/>
    </source>
</evidence>
<dbReference type="PRINTS" id="PR00326">
    <property type="entry name" value="GTP1OBG"/>
</dbReference>
<evidence type="ECO:0000256" key="6">
    <source>
        <dbReference type="HAMAP-Rule" id="MF_00944"/>
    </source>
</evidence>
<keyword evidence="3 6" id="KW-0547">Nucleotide-binding</keyword>
<dbReference type="GO" id="GO:0046872">
    <property type="term" value="F:metal ion binding"/>
    <property type="evidence" value="ECO:0007669"/>
    <property type="project" value="UniProtKB-KW"/>
</dbReference>
<dbReference type="GO" id="GO:0005525">
    <property type="term" value="F:GTP binding"/>
    <property type="evidence" value="ECO:0007669"/>
    <property type="project" value="InterPro"/>
</dbReference>
<dbReference type="PROSITE" id="PS51880">
    <property type="entry name" value="TGS"/>
    <property type="match status" value="1"/>
</dbReference>
<gene>
    <name evidence="6 9" type="primary">ychF</name>
    <name evidence="9" type="ORF">MAMC_01346</name>
</gene>
<keyword evidence="4 6" id="KW-0067">ATP-binding</keyword>
<dbReference type="Proteomes" id="UP000381693">
    <property type="component" value="Unassembled WGS sequence"/>
</dbReference>
<dbReference type="GO" id="GO:0005737">
    <property type="term" value="C:cytoplasm"/>
    <property type="evidence" value="ECO:0007669"/>
    <property type="project" value="TreeGrafter"/>
</dbReference>
<evidence type="ECO:0000313" key="10">
    <source>
        <dbReference type="Proteomes" id="UP000381693"/>
    </source>
</evidence>
<dbReference type="InterPro" id="IPR006073">
    <property type="entry name" value="GTP-bd"/>
</dbReference>
<comment type="caution">
    <text evidence="9">The sequence shown here is derived from an EMBL/GenBank/DDBJ whole genome shotgun (WGS) entry which is preliminary data.</text>
</comment>
<feature type="binding site" evidence="6">
    <location>
        <begin position="11"/>
        <end position="16"/>
    </location>
    <ligand>
        <name>ATP</name>
        <dbReference type="ChEBI" id="CHEBI:30616"/>
    </ligand>
</feature>
<dbReference type="GO" id="GO:0016887">
    <property type="term" value="F:ATP hydrolysis activity"/>
    <property type="evidence" value="ECO:0007669"/>
    <property type="project" value="UniProtKB-UniRule"/>
</dbReference>
<dbReference type="CDD" id="cd01900">
    <property type="entry name" value="YchF"/>
    <property type="match status" value="1"/>
</dbReference>
<dbReference type="InterPro" id="IPR041706">
    <property type="entry name" value="YchF_N"/>
</dbReference>
<dbReference type="InterPro" id="IPR027417">
    <property type="entry name" value="P-loop_NTPase"/>
</dbReference>
<keyword evidence="5" id="KW-0460">Magnesium</keyword>
<feature type="domain" description="OBG-type G" evidence="7">
    <location>
        <begin position="2"/>
        <end position="260"/>
    </location>
</feature>
<evidence type="ECO:0000313" key="9">
    <source>
        <dbReference type="EMBL" id="VVM06922.1"/>
    </source>
</evidence>
<evidence type="ECO:0000256" key="1">
    <source>
        <dbReference type="ARBA" id="ARBA00001946"/>
    </source>
</evidence>
<comment type="cofactor">
    <cofactor evidence="1">
        <name>Mg(2+)</name>
        <dbReference type="ChEBI" id="CHEBI:18420"/>
    </cofactor>
</comment>
<accession>A0A5E6MBM0</accession>
<sequence>MLRAGIVGLPNVGKSTLFNALTKSHKAETANYPFCTIAPNVGVVEVPDPRLGRLAELSRSRRVIPAAIELVDIAGLVAGASQGEGLGNQFLAHIREVDAIIHLVRCFTGPEVHHVAGSVDPVRDIEVIHTELALADLATLDRQREKKQRGNGHGDPRTPVLQGCIEKARAILDRGMPLFSERWTQEEKALLRAFQLLTMKPTLYACNVAEEALCQGAKNPLVEAVVRFLEDRSDSALVILSSQLEAELPTLLPEERESYLQVLGVSESGVTSLIQATYRLLGLRTFFTSGEKETRAWTIRAGDRAPQAAGVIHSDFERGFIAAECASFGEMERLGSFARLREAGRLRVEGKDYVVEDGDVIEFRFNV</sequence>
<dbReference type="SUPFAM" id="SSF81271">
    <property type="entry name" value="TGS-like"/>
    <property type="match status" value="1"/>
</dbReference>
<dbReference type="InterPro" id="IPR023192">
    <property type="entry name" value="TGS-like_dom_sf"/>
</dbReference>
<dbReference type="InterPro" id="IPR012675">
    <property type="entry name" value="Beta-grasp_dom_sf"/>
</dbReference>
<dbReference type="GO" id="GO:0005524">
    <property type="term" value="F:ATP binding"/>
    <property type="evidence" value="ECO:0007669"/>
    <property type="project" value="UniProtKB-UniRule"/>
</dbReference>
<dbReference type="PIRSF" id="PIRSF006641">
    <property type="entry name" value="CHP00092"/>
    <property type="match status" value="1"/>
</dbReference>
<comment type="function">
    <text evidence="6">ATPase that binds to both the 70S ribosome and the 50S ribosomal subunit in a nucleotide-independent manner.</text>
</comment>
<dbReference type="FunFam" id="1.10.150.300:FF:000001">
    <property type="entry name" value="Ribosome-binding ATPase YchF"/>
    <property type="match status" value="1"/>
</dbReference>
<proteinExistence type="inferred from homology"/>
<evidence type="ECO:0000256" key="4">
    <source>
        <dbReference type="ARBA" id="ARBA00022840"/>
    </source>
</evidence>
<keyword evidence="2" id="KW-0479">Metal-binding</keyword>
<evidence type="ECO:0000256" key="3">
    <source>
        <dbReference type="ARBA" id="ARBA00022741"/>
    </source>
</evidence>
<dbReference type="EMBL" id="CABFUZ020000135">
    <property type="protein sequence ID" value="VVM06922.1"/>
    <property type="molecule type" value="Genomic_DNA"/>
</dbReference>
<dbReference type="Pfam" id="PF06071">
    <property type="entry name" value="YchF-GTPase_C"/>
    <property type="match status" value="1"/>
</dbReference>
<dbReference type="InterPro" id="IPR031167">
    <property type="entry name" value="G_OBG"/>
</dbReference>
<organism evidence="9 10">
    <name type="scientific">Methylacidimicrobium cyclopophantes</name>
    <dbReference type="NCBI Taxonomy" id="1041766"/>
    <lineage>
        <taxon>Bacteria</taxon>
        <taxon>Pseudomonadati</taxon>
        <taxon>Verrucomicrobiota</taxon>
        <taxon>Methylacidimicrobium</taxon>
    </lineage>
</organism>
<feature type="domain" description="TGS" evidence="8">
    <location>
        <begin position="282"/>
        <end position="365"/>
    </location>
</feature>
<dbReference type="InterPro" id="IPR004396">
    <property type="entry name" value="ATPase_YchF/OLA1"/>
</dbReference>
<evidence type="ECO:0000259" key="8">
    <source>
        <dbReference type="PROSITE" id="PS51880"/>
    </source>
</evidence>
<dbReference type="Gene3D" id="1.10.150.300">
    <property type="entry name" value="TGS-like domain"/>
    <property type="match status" value="1"/>
</dbReference>
<keyword evidence="10" id="KW-1185">Reference proteome</keyword>
<dbReference type="PANTHER" id="PTHR23305:SF18">
    <property type="entry name" value="OBG-TYPE G DOMAIN-CONTAINING PROTEIN"/>
    <property type="match status" value="1"/>
</dbReference>
<dbReference type="Gene3D" id="3.40.50.300">
    <property type="entry name" value="P-loop containing nucleotide triphosphate hydrolases"/>
    <property type="match status" value="1"/>
</dbReference>
<evidence type="ECO:0000259" key="7">
    <source>
        <dbReference type="PROSITE" id="PS51710"/>
    </source>
</evidence>
<name>A0A5E6MBM0_9BACT</name>
<dbReference type="PANTHER" id="PTHR23305">
    <property type="entry name" value="OBG GTPASE FAMILY"/>
    <property type="match status" value="1"/>
</dbReference>
<dbReference type="InterPro" id="IPR004095">
    <property type="entry name" value="TGS"/>
</dbReference>
<dbReference type="AlphaFoldDB" id="A0A5E6MBM0"/>
<evidence type="ECO:0000256" key="5">
    <source>
        <dbReference type="ARBA" id="ARBA00022842"/>
    </source>
</evidence>
<dbReference type="Pfam" id="PF01926">
    <property type="entry name" value="MMR_HSR1"/>
    <property type="match status" value="1"/>
</dbReference>
<dbReference type="NCBIfam" id="TIGR00092">
    <property type="entry name" value="redox-regulated ATPase YchF"/>
    <property type="match status" value="1"/>
</dbReference>
<protein>
    <recommendedName>
        <fullName evidence="6">Ribosome-binding ATPase YchF</fullName>
    </recommendedName>
</protein>
<dbReference type="PROSITE" id="PS51710">
    <property type="entry name" value="G_OBG"/>
    <property type="match status" value="1"/>
</dbReference>
<reference evidence="9" key="1">
    <citation type="submission" date="2019-09" db="EMBL/GenBank/DDBJ databases">
        <authorList>
            <person name="Cremers G."/>
        </authorList>
    </citation>
    <scope>NUCLEOTIDE SEQUENCE [LARGE SCALE GENOMIC DNA]</scope>
    <source>
        <strain evidence="9">3B</strain>
    </source>
</reference>
<dbReference type="InterPro" id="IPR013029">
    <property type="entry name" value="YchF_C"/>
</dbReference>
<comment type="similarity">
    <text evidence="6">Belongs to the TRAFAC class OBG-HflX-like GTPase superfamily. OBG GTPase family. YchF/OLA1 subfamily.</text>
</comment>
<dbReference type="CDD" id="cd04867">
    <property type="entry name" value="TGS_YchF_OLA1"/>
    <property type="match status" value="1"/>
</dbReference>
<dbReference type="HAMAP" id="MF_00944">
    <property type="entry name" value="YchF_OLA1_ATPase"/>
    <property type="match status" value="1"/>
</dbReference>
<dbReference type="RefSeq" id="WP_142525355.1">
    <property type="nucleotide sequence ID" value="NZ_CABFUZ020000135.1"/>
</dbReference>
<dbReference type="Gene3D" id="3.10.20.30">
    <property type="match status" value="1"/>
</dbReference>
<dbReference type="SUPFAM" id="SSF52540">
    <property type="entry name" value="P-loop containing nucleoside triphosphate hydrolases"/>
    <property type="match status" value="1"/>
</dbReference>
<dbReference type="FunFam" id="3.10.20.30:FF:000001">
    <property type="entry name" value="Ribosome-binding ATPase YchF"/>
    <property type="match status" value="1"/>
</dbReference>
<dbReference type="GO" id="GO:0043023">
    <property type="term" value="F:ribosomal large subunit binding"/>
    <property type="evidence" value="ECO:0007669"/>
    <property type="project" value="UniProtKB-UniRule"/>
</dbReference>
<dbReference type="InterPro" id="IPR012676">
    <property type="entry name" value="TGS-like"/>
</dbReference>
<dbReference type="OrthoDB" id="9807318at2"/>